<accession>A0A431U2Z3</accession>
<proteinExistence type="predicted"/>
<feature type="chain" id="PRO_5019245109" evidence="1">
    <location>
        <begin position="31"/>
        <end position="108"/>
    </location>
</feature>
<feature type="signal peptide" evidence="1">
    <location>
        <begin position="1"/>
        <end position="30"/>
    </location>
</feature>
<name>A0A431U2Z3_9BACT</name>
<reference evidence="2 3" key="1">
    <citation type="submission" date="2018-12" db="EMBL/GenBank/DDBJ databases">
        <title>Hymenobacter gummosus sp. nov., isolated from a spring.</title>
        <authorList>
            <person name="Nie L."/>
        </authorList>
    </citation>
    <scope>NUCLEOTIDE SEQUENCE [LARGE SCALE GENOMIC DNA]</scope>
    <source>
        <strain evidence="2 3">KCTC 52166</strain>
    </source>
</reference>
<organism evidence="2 3">
    <name type="scientific">Hymenobacter gummosus</name>
    <dbReference type="NCBI Taxonomy" id="1776032"/>
    <lineage>
        <taxon>Bacteria</taxon>
        <taxon>Pseudomonadati</taxon>
        <taxon>Bacteroidota</taxon>
        <taxon>Cytophagia</taxon>
        <taxon>Cytophagales</taxon>
        <taxon>Hymenobacteraceae</taxon>
        <taxon>Hymenobacter</taxon>
    </lineage>
</organism>
<sequence length="108" mass="11513">MLSFYSGRVCAPCFLYLLAALLLLSRPAVAQEHPISTVHPAFFNQFDCFPYGVPRTQSTAAALPGGGTGSPTPKSFNGNCFTPKGVLKVLVVYAGFDNDNVLTPQSDN</sequence>
<gene>
    <name evidence="2" type="ORF">EJV47_13135</name>
</gene>
<protein>
    <submittedName>
        <fullName evidence="2">Uncharacterized protein</fullName>
    </submittedName>
</protein>
<dbReference type="Proteomes" id="UP000282184">
    <property type="component" value="Unassembled WGS sequence"/>
</dbReference>
<dbReference type="AlphaFoldDB" id="A0A431U2Z3"/>
<evidence type="ECO:0000313" key="3">
    <source>
        <dbReference type="Proteomes" id="UP000282184"/>
    </source>
</evidence>
<comment type="caution">
    <text evidence="2">The sequence shown here is derived from an EMBL/GenBank/DDBJ whole genome shotgun (WGS) entry which is preliminary data.</text>
</comment>
<keyword evidence="1" id="KW-0732">Signal</keyword>
<evidence type="ECO:0000313" key="2">
    <source>
        <dbReference type="EMBL" id="RTQ49750.1"/>
    </source>
</evidence>
<dbReference type="EMBL" id="RXOF01000006">
    <property type="protein sequence ID" value="RTQ49750.1"/>
    <property type="molecule type" value="Genomic_DNA"/>
</dbReference>
<keyword evidence="3" id="KW-1185">Reference proteome</keyword>
<evidence type="ECO:0000256" key="1">
    <source>
        <dbReference type="SAM" id="SignalP"/>
    </source>
</evidence>